<reference evidence="2" key="1">
    <citation type="submission" date="2009-12" db="EMBL/GenBank/DDBJ databases">
        <authorList>
            <person name="Weinstock G."/>
            <person name="Sodergren E."/>
            <person name="Clifton S."/>
            <person name="Fulton L."/>
            <person name="Fulton B."/>
            <person name="Courtney L."/>
            <person name="Fronick C."/>
            <person name="Harrison M."/>
            <person name="Strong C."/>
            <person name="Farmer C."/>
            <person name="Delahaunty K."/>
            <person name="Markovic C."/>
            <person name="Hall O."/>
            <person name="Minx P."/>
            <person name="Tomlinson C."/>
            <person name="Mitreva M."/>
            <person name="Nelson J."/>
            <person name="Hou S."/>
            <person name="Wollam A."/>
            <person name="Pepin K.H."/>
            <person name="Johnson M."/>
            <person name="Bhonagiri V."/>
            <person name="Nash W.E."/>
            <person name="Warren W."/>
            <person name="Chinwalla A."/>
            <person name="Mardis E.R."/>
            <person name="Wilson R.K."/>
        </authorList>
    </citation>
    <scope>NUCLEOTIDE SEQUENCE [LARGE SCALE GENOMIC DNA]</scope>
    <source>
        <strain evidence="2">DSM 4541</strain>
    </source>
</reference>
<sequence>MARLCPLLFFVKYTIFISWLCNFIGAGLLFLFVFFYLLEHFCRLSDIYF</sequence>
<keyword evidence="1" id="KW-0472">Membrane</keyword>
<keyword evidence="3" id="KW-1185">Reference proteome</keyword>
<protein>
    <submittedName>
        <fullName evidence="2">Uncharacterized protein</fullName>
    </submittedName>
</protein>
<comment type="caution">
    <text evidence="2">The sequence shown here is derived from an EMBL/GenBank/DDBJ whole genome shotgun (WGS) entry which is preliminary data.</text>
</comment>
<feature type="transmembrane region" description="Helical" evidence="1">
    <location>
        <begin position="16"/>
        <end position="38"/>
    </location>
</feature>
<proteinExistence type="predicted"/>
<dbReference type="EMBL" id="ABXV02000060">
    <property type="protein sequence ID" value="EFB70594.1"/>
    <property type="molecule type" value="Genomic_DNA"/>
</dbReference>
<evidence type="ECO:0000313" key="2">
    <source>
        <dbReference type="EMBL" id="EFB70594.1"/>
    </source>
</evidence>
<organism evidence="2 3">
    <name type="scientific">Providencia rustigianii DSM 4541</name>
    <dbReference type="NCBI Taxonomy" id="500637"/>
    <lineage>
        <taxon>Bacteria</taxon>
        <taxon>Pseudomonadati</taxon>
        <taxon>Pseudomonadota</taxon>
        <taxon>Gammaproteobacteria</taxon>
        <taxon>Enterobacterales</taxon>
        <taxon>Morganellaceae</taxon>
        <taxon>Providencia</taxon>
    </lineage>
</organism>
<gene>
    <name evidence="2" type="ORF">PROVRUST_08296</name>
</gene>
<dbReference type="AlphaFoldDB" id="D1P7S3"/>
<dbReference type="Proteomes" id="UP000005512">
    <property type="component" value="Unassembled WGS sequence"/>
</dbReference>
<keyword evidence="1" id="KW-0812">Transmembrane</keyword>
<evidence type="ECO:0000313" key="3">
    <source>
        <dbReference type="Proteomes" id="UP000005512"/>
    </source>
</evidence>
<keyword evidence="1" id="KW-1133">Transmembrane helix</keyword>
<name>D1P7S3_9GAMM</name>
<accession>D1P7S3</accession>
<evidence type="ECO:0000256" key="1">
    <source>
        <dbReference type="SAM" id="Phobius"/>
    </source>
</evidence>
<dbReference type="HOGENOM" id="CLU_3139549_0_0_6"/>